<accession>A0A0F9S049</accession>
<evidence type="ECO:0000256" key="1">
    <source>
        <dbReference type="SAM" id="Phobius"/>
    </source>
</evidence>
<comment type="caution">
    <text evidence="2">The sequence shown here is derived from an EMBL/GenBank/DDBJ whole genome shotgun (WGS) entry which is preliminary data.</text>
</comment>
<keyword evidence="1" id="KW-0472">Membrane</keyword>
<name>A0A0F9S049_9ZZZZ</name>
<keyword evidence="1" id="KW-1133">Transmembrane helix</keyword>
<protein>
    <submittedName>
        <fullName evidence="2">Uncharacterized protein</fullName>
    </submittedName>
</protein>
<dbReference type="AlphaFoldDB" id="A0A0F9S049"/>
<proteinExistence type="predicted"/>
<reference evidence="2" key="1">
    <citation type="journal article" date="2015" name="Nature">
        <title>Complex archaea that bridge the gap between prokaryotes and eukaryotes.</title>
        <authorList>
            <person name="Spang A."/>
            <person name="Saw J.H."/>
            <person name="Jorgensen S.L."/>
            <person name="Zaremba-Niedzwiedzka K."/>
            <person name="Martijn J."/>
            <person name="Lind A.E."/>
            <person name="van Eijk R."/>
            <person name="Schleper C."/>
            <person name="Guy L."/>
            <person name="Ettema T.J."/>
        </authorList>
    </citation>
    <scope>NUCLEOTIDE SEQUENCE</scope>
</reference>
<evidence type="ECO:0000313" key="2">
    <source>
        <dbReference type="EMBL" id="KKN55607.1"/>
    </source>
</evidence>
<dbReference type="EMBL" id="LAZR01000878">
    <property type="protein sequence ID" value="KKN55607.1"/>
    <property type="molecule type" value="Genomic_DNA"/>
</dbReference>
<organism evidence="2">
    <name type="scientific">marine sediment metagenome</name>
    <dbReference type="NCBI Taxonomy" id="412755"/>
    <lineage>
        <taxon>unclassified sequences</taxon>
        <taxon>metagenomes</taxon>
        <taxon>ecological metagenomes</taxon>
    </lineage>
</organism>
<gene>
    <name evidence="2" type="ORF">LCGC14_0580790</name>
</gene>
<keyword evidence="1" id="KW-0812">Transmembrane</keyword>
<feature type="transmembrane region" description="Helical" evidence="1">
    <location>
        <begin position="16"/>
        <end position="40"/>
    </location>
</feature>
<sequence>MDEYYEKKAKANDELIACWCWLCAALAVVAVGVAVVKWIISF</sequence>